<dbReference type="InterPro" id="IPR006204">
    <property type="entry name" value="GHMP_kinase_N_dom"/>
</dbReference>
<dbReference type="Pfam" id="PF00288">
    <property type="entry name" value="GHMP_kinases_N"/>
    <property type="match status" value="1"/>
</dbReference>
<dbReference type="EMBL" id="BAABWN010000001">
    <property type="protein sequence ID" value="GAA6166197.1"/>
    <property type="molecule type" value="Genomic_DNA"/>
</dbReference>
<feature type="binding site" evidence="10">
    <location>
        <begin position="94"/>
        <end position="104"/>
    </location>
    <ligand>
        <name>ATP</name>
        <dbReference type="ChEBI" id="CHEBI:30616"/>
    </ligand>
</feature>
<dbReference type="InterPro" id="IPR013750">
    <property type="entry name" value="GHMP_kinase_C_dom"/>
</dbReference>
<evidence type="ECO:0000259" key="11">
    <source>
        <dbReference type="Pfam" id="PF00288"/>
    </source>
</evidence>
<evidence type="ECO:0000256" key="6">
    <source>
        <dbReference type="ARBA" id="ARBA00022777"/>
    </source>
</evidence>
<reference evidence="13 14" key="1">
    <citation type="submission" date="2024-04" db="EMBL/GenBank/DDBJ databases">
        <title>Draft genome sequence of Sessilibacter corallicola NBRC 116591.</title>
        <authorList>
            <person name="Miyakawa T."/>
            <person name="Kusuya Y."/>
            <person name="Miura T."/>
        </authorList>
    </citation>
    <scope>NUCLEOTIDE SEQUENCE [LARGE SCALE GENOMIC DNA]</scope>
    <source>
        <strain evidence="13 14">KU-00831-HH</strain>
    </source>
</reference>
<feature type="active site" evidence="10">
    <location>
        <position position="136"/>
    </location>
</feature>
<protein>
    <recommendedName>
        <fullName evidence="3 10">4-diphosphocytidyl-2-C-methyl-D-erythritol kinase</fullName>
        <shortName evidence="10">CMK</shortName>
        <ecNumber evidence="2 10">2.7.1.148</ecNumber>
    </recommendedName>
    <alternativeName>
        <fullName evidence="9 10">4-(cytidine-5'-diphospho)-2-C-methyl-D-erythritol kinase</fullName>
    </alternativeName>
</protein>
<evidence type="ECO:0000256" key="1">
    <source>
        <dbReference type="ARBA" id="ARBA00009684"/>
    </source>
</evidence>
<evidence type="ECO:0000313" key="14">
    <source>
        <dbReference type="Proteomes" id="UP001465153"/>
    </source>
</evidence>
<dbReference type="GO" id="GO:0016301">
    <property type="term" value="F:kinase activity"/>
    <property type="evidence" value="ECO:0007669"/>
    <property type="project" value="UniProtKB-KW"/>
</dbReference>
<dbReference type="Pfam" id="PF08544">
    <property type="entry name" value="GHMP_kinases_C"/>
    <property type="match status" value="1"/>
</dbReference>
<organism evidence="13 14">
    <name type="scientific">Sessilibacter corallicola</name>
    <dbReference type="NCBI Taxonomy" id="2904075"/>
    <lineage>
        <taxon>Bacteria</taxon>
        <taxon>Pseudomonadati</taxon>
        <taxon>Pseudomonadota</taxon>
        <taxon>Gammaproteobacteria</taxon>
        <taxon>Cellvibrionales</taxon>
        <taxon>Cellvibrionaceae</taxon>
        <taxon>Sessilibacter</taxon>
    </lineage>
</organism>
<keyword evidence="8 10" id="KW-0414">Isoprene biosynthesis</keyword>
<comment type="pathway">
    <text evidence="10">Isoprenoid biosynthesis; isopentenyl diphosphate biosynthesis via DXP pathway; isopentenyl diphosphate from 1-deoxy-D-xylulose 5-phosphate: step 3/6.</text>
</comment>
<comment type="function">
    <text evidence="10">Catalyzes the phosphorylation of the position 2 hydroxy group of 4-diphosphocytidyl-2C-methyl-D-erythritol.</text>
</comment>
<dbReference type="PIRSF" id="PIRSF010376">
    <property type="entry name" value="IspE"/>
    <property type="match status" value="1"/>
</dbReference>
<comment type="caution">
    <text evidence="13">The sequence shown here is derived from an EMBL/GenBank/DDBJ whole genome shotgun (WGS) entry which is preliminary data.</text>
</comment>
<keyword evidence="4 10" id="KW-0808">Transferase</keyword>
<dbReference type="NCBIfam" id="TIGR00154">
    <property type="entry name" value="ispE"/>
    <property type="match status" value="1"/>
</dbReference>
<accession>A0ABQ0A3I2</accession>
<dbReference type="InterPro" id="IPR020568">
    <property type="entry name" value="Ribosomal_Su5_D2-typ_SF"/>
</dbReference>
<dbReference type="Gene3D" id="3.30.70.890">
    <property type="entry name" value="GHMP kinase, C-terminal domain"/>
    <property type="match status" value="1"/>
</dbReference>
<evidence type="ECO:0000256" key="3">
    <source>
        <dbReference type="ARBA" id="ARBA00017473"/>
    </source>
</evidence>
<sequence length="285" mass="31421">MQSLTLPAPAKLNLFLHINRRREDGYHDLQTVFQLLDFGDELTFTPNTDNTIRFTCSNKSLEGDDNLVMKAAYSLQPFARQFWGIDIYLNKILPAGGGIGGGSSDAATTLLALNYLWRCDLTADQLADIGRELGADIPVFVRGQSSFAEGVGERLQPFDLPKKWFIVLDPGCHVSTAKIFSHKRLTRDTPIIKVATSFGQGTKNDCQPLVEELYSQVKEARLWLDQFGQARMTGTGCCVFLSVDDEDTAQTIFKQRPKHISGFVAKGVNTSPAVEQLSLSIATGV</sequence>
<evidence type="ECO:0000256" key="10">
    <source>
        <dbReference type="HAMAP-Rule" id="MF_00061"/>
    </source>
</evidence>
<proteinExistence type="inferred from homology"/>
<gene>
    <name evidence="10 13" type="primary">ispE</name>
    <name evidence="13" type="ORF">NBRC116591_00070</name>
</gene>
<comment type="catalytic activity">
    <reaction evidence="10">
        <text>4-CDP-2-C-methyl-D-erythritol + ATP = 4-CDP-2-C-methyl-D-erythritol 2-phosphate + ADP + H(+)</text>
        <dbReference type="Rhea" id="RHEA:18437"/>
        <dbReference type="ChEBI" id="CHEBI:15378"/>
        <dbReference type="ChEBI" id="CHEBI:30616"/>
        <dbReference type="ChEBI" id="CHEBI:57823"/>
        <dbReference type="ChEBI" id="CHEBI:57919"/>
        <dbReference type="ChEBI" id="CHEBI:456216"/>
        <dbReference type="EC" id="2.7.1.148"/>
    </reaction>
</comment>
<dbReference type="HAMAP" id="MF_00061">
    <property type="entry name" value="IspE"/>
    <property type="match status" value="1"/>
</dbReference>
<dbReference type="InterPro" id="IPR036554">
    <property type="entry name" value="GHMP_kinase_C_sf"/>
</dbReference>
<dbReference type="RefSeq" id="WP_353301227.1">
    <property type="nucleotide sequence ID" value="NZ_BAABWN010000001.1"/>
</dbReference>
<evidence type="ECO:0000313" key="13">
    <source>
        <dbReference type="EMBL" id="GAA6166197.1"/>
    </source>
</evidence>
<dbReference type="InterPro" id="IPR014721">
    <property type="entry name" value="Ribsml_uS5_D2-typ_fold_subgr"/>
</dbReference>
<keyword evidence="6 10" id="KW-0418">Kinase</keyword>
<dbReference type="PANTHER" id="PTHR43527">
    <property type="entry name" value="4-DIPHOSPHOCYTIDYL-2-C-METHYL-D-ERYTHRITOL KINASE, CHLOROPLASTIC"/>
    <property type="match status" value="1"/>
</dbReference>
<comment type="similarity">
    <text evidence="1 10">Belongs to the GHMP kinase family. IspE subfamily.</text>
</comment>
<keyword evidence="7 10" id="KW-0067">ATP-binding</keyword>
<name>A0ABQ0A3I2_9GAMM</name>
<feature type="domain" description="GHMP kinase N-terminal" evidence="11">
    <location>
        <begin position="66"/>
        <end position="143"/>
    </location>
</feature>
<dbReference type="InterPro" id="IPR004424">
    <property type="entry name" value="IspE"/>
</dbReference>
<evidence type="ECO:0000256" key="7">
    <source>
        <dbReference type="ARBA" id="ARBA00022840"/>
    </source>
</evidence>
<evidence type="ECO:0000259" key="12">
    <source>
        <dbReference type="Pfam" id="PF08544"/>
    </source>
</evidence>
<dbReference type="PANTHER" id="PTHR43527:SF2">
    <property type="entry name" value="4-DIPHOSPHOCYTIDYL-2-C-METHYL-D-ERYTHRITOL KINASE, CHLOROPLASTIC"/>
    <property type="match status" value="1"/>
</dbReference>
<evidence type="ECO:0000256" key="4">
    <source>
        <dbReference type="ARBA" id="ARBA00022679"/>
    </source>
</evidence>
<evidence type="ECO:0000256" key="9">
    <source>
        <dbReference type="ARBA" id="ARBA00032554"/>
    </source>
</evidence>
<evidence type="ECO:0000256" key="5">
    <source>
        <dbReference type="ARBA" id="ARBA00022741"/>
    </source>
</evidence>
<evidence type="ECO:0000256" key="8">
    <source>
        <dbReference type="ARBA" id="ARBA00023229"/>
    </source>
</evidence>
<dbReference type="Proteomes" id="UP001465153">
    <property type="component" value="Unassembled WGS sequence"/>
</dbReference>
<feature type="domain" description="GHMP kinase C-terminal" evidence="12">
    <location>
        <begin position="198"/>
        <end position="255"/>
    </location>
</feature>
<dbReference type="SUPFAM" id="SSF54211">
    <property type="entry name" value="Ribosomal protein S5 domain 2-like"/>
    <property type="match status" value="1"/>
</dbReference>
<dbReference type="EC" id="2.7.1.148" evidence="2 10"/>
<dbReference type="SUPFAM" id="SSF55060">
    <property type="entry name" value="GHMP Kinase, C-terminal domain"/>
    <property type="match status" value="1"/>
</dbReference>
<keyword evidence="5 10" id="KW-0547">Nucleotide-binding</keyword>
<dbReference type="Gene3D" id="3.30.230.10">
    <property type="match status" value="1"/>
</dbReference>
<evidence type="ECO:0000256" key="2">
    <source>
        <dbReference type="ARBA" id="ARBA00012052"/>
    </source>
</evidence>
<feature type="active site" evidence="10">
    <location>
        <position position="11"/>
    </location>
</feature>
<keyword evidence="14" id="KW-1185">Reference proteome</keyword>